<keyword evidence="20" id="KW-1185">Reference proteome</keyword>
<evidence type="ECO:0000256" key="10">
    <source>
        <dbReference type="ARBA" id="ARBA00023242"/>
    </source>
</evidence>
<feature type="domain" description="Protein kinase" evidence="18">
    <location>
        <begin position="744"/>
        <end position="1038"/>
    </location>
</feature>
<feature type="compositionally biased region" description="Basic and acidic residues" evidence="17">
    <location>
        <begin position="1089"/>
        <end position="1100"/>
    </location>
</feature>
<feature type="binding site" evidence="16">
    <location>
        <position position="773"/>
    </location>
    <ligand>
        <name>ATP</name>
        <dbReference type="ChEBI" id="CHEBI:30616"/>
    </ligand>
</feature>
<dbReference type="InterPro" id="IPR011009">
    <property type="entry name" value="Kinase-like_dom_sf"/>
</dbReference>
<feature type="compositionally biased region" description="Pro residues" evidence="17">
    <location>
        <begin position="580"/>
        <end position="599"/>
    </location>
</feature>
<evidence type="ECO:0000256" key="11">
    <source>
        <dbReference type="ARBA" id="ARBA00040213"/>
    </source>
</evidence>
<protein>
    <recommendedName>
        <fullName evidence="11">Cyclin-dependent kinase 12</fullName>
        <ecNumber evidence="4">2.7.11.22</ecNumber>
        <ecNumber evidence="3">2.7.11.23</ecNumber>
    </recommendedName>
    <alternativeName>
        <fullName evidence="12">Cell division protein kinase 12</fullName>
    </alternativeName>
</protein>
<dbReference type="InterPro" id="IPR050108">
    <property type="entry name" value="CDK"/>
</dbReference>
<dbReference type="PROSITE" id="PS00107">
    <property type="entry name" value="PROTEIN_KINASE_ATP"/>
    <property type="match status" value="1"/>
</dbReference>
<feature type="compositionally biased region" description="Basic and acidic residues" evidence="17">
    <location>
        <begin position="291"/>
        <end position="307"/>
    </location>
</feature>
<dbReference type="FunFam" id="1.10.510.10:FF:000102">
    <property type="entry name" value="cyclin-dependent kinase 12 isoform X1"/>
    <property type="match status" value="1"/>
</dbReference>
<feature type="compositionally biased region" description="Basic and acidic residues" evidence="17">
    <location>
        <begin position="324"/>
        <end position="339"/>
    </location>
</feature>
<dbReference type="InterPro" id="IPR000719">
    <property type="entry name" value="Prot_kinase_dom"/>
</dbReference>
<feature type="compositionally biased region" description="Basic residues" evidence="17">
    <location>
        <begin position="359"/>
        <end position="393"/>
    </location>
</feature>
<keyword evidence="7 16" id="KW-0547">Nucleotide-binding</keyword>
<evidence type="ECO:0000256" key="1">
    <source>
        <dbReference type="ARBA" id="ARBA00004123"/>
    </source>
</evidence>
<evidence type="ECO:0000256" key="6">
    <source>
        <dbReference type="ARBA" id="ARBA00022679"/>
    </source>
</evidence>
<feature type="compositionally biased region" description="Polar residues" evidence="17">
    <location>
        <begin position="259"/>
        <end position="269"/>
    </location>
</feature>
<name>A0AAV8W0B8_9CUCU</name>
<feature type="compositionally biased region" description="Low complexity" evidence="17">
    <location>
        <begin position="411"/>
        <end position="427"/>
    </location>
</feature>
<dbReference type="GO" id="GO:0030332">
    <property type="term" value="F:cyclin binding"/>
    <property type="evidence" value="ECO:0007669"/>
    <property type="project" value="TreeGrafter"/>
</dbReference>
<evidence type="ECO:0000259" key="18">
    <source>
        <dbReference type="PROSITE" id="PS50011"/>
    </source>
</evidence>
<comment type="caution">
    <text evidence="19">The sequence shown here is derived from an EMBL/GenBank/DDBJ whole genome shotgun (WGS) entry which is preliminary data.</text>
</comment>
<dbReference type="PANTHER" id="PTHR24056:SF546">
    <property type="entry name" value="CYCLIN-DEPENDENT KINASE 12"/>
    <property type="match status" value="1"/>
</dbReference>
<evidence type="ECO:0000256" key="8">
    <source>
        <dbReference type="ARBA" id="ARBA00022777"/>
    </source>
</evidence>
<dbReference type="InterPro" id="IPR008271">
    <property type="entry name" value="Ser/Thr_kinase_AS"/>
</dbReference>
<dbReference type="Pfam" id="PF00069">
    <property type="entry name" value="Pkinase"/>
    <property type="match status" value="1"/>
</dbReference>
<dbReference type="PROSITE" id="PS50011">
    <property type="entry name" value="PROTEIN_KINASE_DOM"/>
    <property type="match status" value="1"/>
</dbReference>
<evidence type="ECO:0000256" key="9">
    <source>
        <dbReference type="ARBA" id="ARBA00022840"/>
    </source>
</evidence>
<feature type="compositionally biased region" description="Basic and acidic residues" evidence="17">
    <location>
        <begin position="231"/>
        <end position="241"/>
    </location>
</feature>
<dbReference type="GO" id="GO:0005524">
    <property type="term" value="F:ATP binding"/>
    <property type="evidence" value="ECO:0007669"/>
    <property type="project" value="UniProtKB-UniRule"/>
</dbReference>
<proteinExistence type="inferred from homology"/>
<feature type="compositionally biased region" description="Basic residues" evidence="17">
    <location>
        <begin position="428"/>
        <end position="437"/>
    </location>
</feature>
<dbReference type="EMBL" id="JANEYG010000015">
    <property type="protein sequence ID" value="KAJ8920041.1"/>
    <property type="molecule type" value="Genomic_DNA"/>
</dbReference>
<evidence type="ECO:0000256" key="12">
    <source>
        <dbReference type="ARBA" id="ARBA00041920"/>
    </source>
</evidence>
<dbReference type="FunFam" id="3.30.200.20:FF:000074">
    <property type="entry name" value="cyclin-dependent kinase 12 isoform X2"/>
    <property type="match status" value="1"/>
</dbReference>
<dbReference type="GO" id="GO:0008353">
    <property type="term" value="F:RNA polymerase II CTD heptapeptide repeat kinase activity"/>
    <property type="evidence" value="ECO:0007669"/>
    <property type="project" value="UniProtKB-EC"/>
</dbReference>
<feature type="compositionally biased region" description="Low complexity" evidence="17">
    <location>
        <begin position="135"/>
        <end position="144"/>
    </location>
</feature>
<organism evidence="19 20">
    <name type="scientific">Exocentrus adspersus</name>
    <dbReference type="NCBI Taxonomy" id="1586481"/>
    <lineage>
        <taxon>Eukaryota</taxon>
        <taxon>Metazoa</taxon>
        <taxon>Ecdysozoa</taxon>
        <taxon>Arthropoda</taxon>
        <taxon>Hexapoda</taxon>
        <taxon>Insecta</taxon>
        <taxon>Pterygota</taxon>
        <taxon>Neoptera</taxon>
        <taxon>Endopterygota</taxon>
        <taxon>Coleoptera</taxon>
        <taxon>Polyphaga</taxon>
        <taxon>Cucujiformia</taxon>
        <taxon>Chrysomeloidea</taxon>
        <taxon>Cerambycidae</taxon>
        <taxon>Lamiinae</taxon>
        <taxon>Acanthocinini</taxon>
        <taxon>Exocentrus</taxon>
    </lineage>
</organism>
<evidence type="ECO:0000313" key="19">
    <source>
        <dbReference type="EMBL" id="KAJ8920041.1"/>
    </source>
</evidence>
<dbReference type="InterPro" id="IPR017441">
    <property type="entry name" value="Protein_kinase_ATP_BS"/>
</dbReference>
<dbReference type="Proteomes" id="UP001159042">
    <property type="component" value="Unassembled WGS sequence"/>
</dbReference>
<feature type="region of interest" description="Disordered" evidence="17">
    <location>
        <begin position="493"/>
        <end position="540"/>
    </location>
</feature>
<comment type="catalytic activity">
    <reaction evidence="15">
        <text>[DNA-directed RNA polymerase] + ATP = phospho-[DNA-directed RNA polymerase] + ADP + H(+)</text>
        <dbReference type="Rhea" id="RHEA:10216"/>
        <dbReference type="Rhea" id="RHEA-COMP:11321"/>
        <dbReference type="Rhea" id="RHEA-COMP:11322"/>
        <dbReference type="ChEBI" id="CHEBI:15378"/>
        <dbReference type="ChEBI" id="CHEBI:30616"/>
        <dbReference type="ChEBI" id="CHEBI:43176"/>
        <dbReference type="ChEBI" id="CHEBI:68546"/>
        <dbReference type="ChEBI" id="CHEBI:456216"/>
        <dbReference type="EC" id="2.7.11.23"/>
    </reaction>
</comment>
<comment type="similarity">
    <text evidence="2">Belongs to the protein kinase superfamily. CMGC Ser/Thr protein kinase family. CDC2/CDKX subfamily.</text>
</comment>
<feature type="region of interest" description="Disordered" evidence="17">
    <location>
        <begin position="1078"/>
        <end position="1106"/>
    </location>
</feature>
<keyword evidence="5" id="KW-0723">Serine/threonine-protein kinase</keyword>
<feature type="compositionally biased region" description="Basic residues" evidence="17">
    <location>
        <begin position="1"/>
        <end position="21"/>
    </location>
</feature>
<dbReference type="PROSITE" id="PS00108">
    <property type="entry name" value="PROTEIN_KINASE_ST"/>
    <property type="match status" value="1"/>
</dbReference>
<keyword evidence="8" id="KW-0418">Kinase</keyword>
<feature type="region of interest" description="Disordered" evidence="17">
    <location>
        <begin position="1"/>
        <end position="241"/>
    </location>
</feature>
<comment type="catalytic activity">
    <reaction evidence="13">
        <text>L-threonyl-[protein] + ATP = O-phospho-L-threonyl-[protein] + ADP + H(+)</text>
        <dbReference type="Rhea" id="RHEA:46608"/>
        <dbReference type="Rhea" id="RHEA-COMP:11060"/>
        <dbReference type="Rhea" id="RHEA-COMP:11605"/>
        <dbReference type="ChEBI" id="CHEBI:15378"/>
        <dbReference type="ChEBI" id="CHEBI:30013"/>
        <dbReference type="ChEBI" id="CHEBI:30616"/>
        <dbReference type="ChEBI" id="CHEBI:61977"/>
        <dbReference type="ChEBI" id="CHEBI:456216"/>
        <dbReference type="EC" id="2.7.11.22"/>
    </reaction>
</comment>
<keyword evidence="10" id="KW-0539">Nucleus</keyword>
<feature type="compositionally biased region" description="Polar residues" evidence="17">
    <location>
        <begin position="526"/>
        <end position="539"/>
    </location>
</feature>
<evidence type="ECO:0000256" key="17">
    <source>
        <dbReference type="SAM" id="MobiDB-lite"/>
    </source>
</evidence>
<dbReference type="Gene3D" id="1.10.510.10">
    <property type="entry name" value="Transferase(Phosphotransferase) domain 1"/>
    <property type="match status" value="1"/>
</dbReference>
<evidence type="ECO:0000313" key="20">
    <source>
        <dbReference type="Proteomes" id="UP001159042"/>
    </source>
</evidence>
<feature type="compositionally biased region" description="Basic and acidic residues" evidence="17">
    <location>
        <begin position="500"/>
        <end position="525"/>
    </location>
</feature>
<dbReference type="EC" id="2.7.11.22" evidence="4"/>
<dbReference type="EC" id="2.7.11.23" evidence="3"/>
<dbReference type="CDD" id="cd07864">
    <property type="entry name" value="STKc_CDK12"/>
    <property type="match status" value="1"/>
</dbReference>
<evidence type="ECO:0000256" key="4">
    <source>
        <dbReference type="ARBA" id="ARBA00012425"/>
    </source>
</evidence>
<evidence type="ECO:0000256" key="2">
    <source>
        <dbReference type="ARBA" id="ARBA00006485"/>
    </source>
</evidence>
<dbReference type="GO" id="GO:0032968">
    <property type="term" value="P:positive regulation of transcription elongation by RNA polymerase II"/>
    <property type="evidence" value="ECO:0007669"/>
    <property type="project" value="TreeGrafter"/>
</dbReference>
<keyword evidence="6" id="KW-0808">Transferase</keyword>
<evidence type="ECO:0000256" key="14">
    <source>
        <dbReference type="ARBA" id="ARBA00048367"/>
    </source>
</evidence>
<dbReference type="SMART" id="SM00220">
    <property type="entry name" value="S_TKc"/>
    <property type="match status" value="1"/>
</dbReference>
<reference evidence="19 20" key="1">
    <citation type="journal article" date="2023" name="Insect Mol. Biol.">
        <title>Genome sequencing provides insights into the evolution of gene families encoding plant cell wall-degrading enzymes in longhorned beetles.</title>
        <authorList>
            <person name="Shin N.R."/>
            <person name="Okamura Y."/>
            <person name="Kirsch R."/>
            <person name="Pauchet Y."/>
        </authorList>
    </citation>
    <scope>NUCLEOTIDE SEQUENCE [LARGE SCALE GENOMIC DNA]</scope>
    <source>
        <strain evidence="19">EAD_L_NR</strain>
    </source>
</reference>
<evidence type="ECO:0000256" key="3">
    <source>
        <dbReference type="ARBA" id="ARBA00012409"/>
    </source>
</evidence>
<dbReference type="GO" id="GO:0008024">
    <property type="term" value="C:cyclin/CDK positive transcription elongation factor complex"/>
    <property type="evidence" value="ECO:0007669"/>
    <property type="project" value="TreeGrafter"/>
</dbReference>
<evidence type="ECO:0000256" key="15">
    <source>
        <dbReference type="ARBA" id="ARBA00049280"/>
    </source>
</evidence>
<evidence type="ECO:0000256" key="13">
    <source>
        <dbReference type="ARBA" id="ARBA00047811"/>
    </source>
</evidence>
<feature type="region of interest" description="Disordered" evidence="17">
    <location>
        <begin position="572"/>
        <end position="715"/>
    </location>
</feature>
<comment type="subcellular location">
    <subcellularLocation>
        <location evidence="1">Nucleus</location>
    </subcellularLocation>
</comment>
<accession>A0AAV8W0B8</accession>
<sequence>MEKSRHGKHTKDKSKRSKKRRNRDENGSPSHSIGPIKPLVEYSDVSSEDLSGPEAGEIQSGEEGSLAYLSDDGELDPDIMHRNSHRSRYSRLEEEIYMSRQMLHSPGRRHSHRLDPSMIPRSPTPPAMLIRERQLSVSSRSSRSSDVRHRRKVEVEDSPTEYRAPIASPTYAEEFDSIDRKKRKKKEKKHRKDKKNKKKKKKAKQRSRSTSLESIDSESAESQASSRKTPPRPDVELLDWEHVEAASSKGVVDAKIDTSACSPVSNDSHIASPEPLYDRSPTPSETPPLKVYKEYIRDREYHPRESPHTPPLHSRQYSSYLPEETIRIRDSPILIDDRQSISPDQSPYVRSAGSEAIMHSHKHGRSMSPSSRRRRQEREAHRKHKRDKARAKEKRNYSRSRSPVARRRTRSPSYGRSRHYSPSPSRSSRSKRHKSRSPRRDREKSPSSGTDTEAPPPHSIRSSQLKNKITDTSLFAELVKDRHKREMELRRLEQNLLENKSNDSKAETKMETNEKPSEKAEEHDNQSTASPNNKASTSPVVMDIDDIPIPDTEPAILNDIELPNGNNGVVVPATETITSPPTPPLPESMPKPAPAPSPAPVSVTEPSPPVPAPPKKVEVNKVKPKSVTKLPMPPGIDQTELEAIESPPSRSPSPVPVTLPTKPKTPPRKSIKDLPMPPVIPGTEELSGDDDIPTTPPRNHVKMVEKSKSAPKQKLKRPTILKRKGSRNFQTSGKDWGERCVDMFEVIAQIGEGTYGQVYKAKDVQAGELVALKKVRLENEKEGFPITAVREIKILRQLNHKNIINLREIVTDKQDAVDFIKEKGSFYLVFEYMDHDLMGLLESGMVDFNELNNACIMKQLLDGLNYCHKKNFLHRDIKCSNILMNNKGEVKLADFGLARLYNAEDRQRPYTNKVITLWYRPPELLLGEERYGPAIDIWSCGCILGELFLKKPLFQANAELMQLEKISRVCGTPTPAVWPSVIKLPLFHTLKPNKLHRRRLREDFVFMPASALDLLDKMLELDPEKRITAEDALKSPWLKNINPEQISAPELPTWQDCHELWSKKRKKQIREHAEAMQNLPPGKPSVLGGRDRPAGTKPDDAMDGGGSSKVLKMEAYDAAVLSYALATAAFKGKPGPGLLGIAPGIPNLPQRLLDDSLTPPRESAEGEVDSRNYLYQLLYNLEQMIINKTSVQLSHLMEICSTKQSQWDQQISAPLDALLAELRQICKSNPGAIHQLQLNFDEEKNKGTTSLHTEIVCKTLADLLRQFGLTMGANMIKKSFSS</sequence>
<dbReference type="Gene3D" id="3.30.200.20">
    <property type="entry name" value="Phosphorylase Kinase, domain 1"/>
    <property type="match status" value="1"/>
</dbReference>
<keyword evidence="9 16" id="KW-0067">ATP-binding</keyword>
<dbReference type="PANTHER" id="PTHR24056">
    <property type="entry name" value="CELL DIVISION PROTEIN KINASE"/>
    <property type="match status" value="1"/>
</dbReference>
<dbReference type="GO" id="GO:0004693">
    <property type="term" value="F:cyclin-dependent protein serine/threonine kinase activity"/>
    <property type="evidence" value="ECO:0007669"/>
    <property type="project" value="UniProtKB-EC"/>
</dbReference>
<feature type="region of interest" description="Disordered" evidence="17">
    <location>
        <begin position="259"/>
        <end position="468"/>
    </location>
</feature>
<evidence type="ECO:0000256" key="5">
    <source>
        <dbReference type="ARBA" id="ARBA00022527"/>
    </source>
</evidence>
<dbReference type="SUPFAM" id="SSF56112">
    <property type="entry name" value="Protein kinase-like (PK-like)"/>
    <property type="match status" value="1"/>
</dbReference>
<evidence type="ECO:0000256" key="16">
    <source>
        <dbReference type="PROSITE-ProRule" id="PRU10141"/>
    </source>
</evidence>
<comment type="catalytic activity">
    <reaction evidence="14">
        <text>L-seryl-[protein] + ATP = O-phospho-L-seryl-[protein] + ADP + H(+)</text>
        <dbReference type="Rhea" id="RHEA:17989"/>
        <dbReference type="Rhea" id="RHEA-COMP:9863"/>
        <dbReference type="Rhea" id="RHEA-COMP:11604"/>
        <dbReference type="ChEBI" id="CHEBI:15378"/>
        <dbReference type="ChEBI" id="CHEBI:29999"/>
        <dbReference type="ChEBI" id="CHEBI:30616"/>
        <dbReference type="ChEBI" id="CHEBI:83421"/>
        <dbReference type="ChEBI" id="CHEBI:456216"/>
        <dbReference type="EC" id="2.7.11.22"/>
    </reaction>
</comment>
<feature type="compositionally biased region" description="Basic residues" evidence="17">
    <location>
        <begin position="180"/>
        <end position="207"/>
    </location>
</feature>
<gene>
    <name evidence="19" type="ORF">NQ315_011691</name>
</gene>
<evidence type="ECO:0000256" key="7">
    <source>
        <dbReference type="ARBA" id="ARBA00022741"/>
    </source>
</evidence>